<keyword evidence="4" id="KW-0808">Transferase</keyword>
<dbReference type="EMBL" id="JJPD01000171">
    <property type="protein sequence ID" value="KKG37586.1"/>
    <property type="molecule type" value="Genomic_DNA"/>
</dbReference>
<comment type="caution">
    <text evidence="4">The sequence shown here is derived from an EMBL/GenBank/DDBJ whole genome shotgun (WGS) entry which is preliminary data.</text>
</comment>
<dbReference type="RefSeq" id="WP_008726786.1">
    <property type="nucleotide sequence ID" value="NZ_JJPB01000013.1"/>
</dbReference>
<dbReference type="EMBL" id="JJPB01000013">
    <property type="protein sequence ID" value="KKG34785.1"/>
    <property type="molecule type" value="Genomic_DNA"/>
</dbReference>
<protein>
    <submittedName>
        <fullName evidence="4">Phosphoribosylglycinamide formyltransferase</fullName>
    </submittedName>
</protein>
<evidence type="ECO:0000313" key="14">
    <source>
        <dbReference type="Proteomes" id="UP000034921"/>
    </source>
</evidence>
<evidence type="ECO:0000313" key="7">
    <source>
        <dbReference type="EMBL" id="KKH32397.1"/>
    </source>
</evidence>
<dbReference type="EMBL" id="JJQE01000017">
    <property type="protein sequence ID" value="KKH32397.1"/>
    <property type="molecule type" value="Genomic_DNA"/>
</dbReference>
<evidence type="ECO:0000313" key="1">
    <source>
        <dbReference type="EMBL" id="KKG34785.1"/>
    </source>
</evidence>
<sequence>MSNVRNEIKAQIVRAGFTMQEVVDRLAEEHDWSDSVSNLSAKLQRESIRYKEVIELADVLGYDIVWQKRRER</sequence>
<evidence type="ECO:0000313" key="3">
    <source>
        <dbReference type="EMBL" id="KKG40301.1"/>
    </source>
</evidence>
<dbReference type="EMBL" id="JJPE01000153">
    <property type="protein sequence ID" value="KKG40301.1"/>
    <property type="molecule type" value="Genomic_DNA"/>
</dbReference>
<evidence type="ECO:0000313" key="6">
    <source>
        <dbReference type="EMBL" id="KKG52757.1"/>
    </source>
</evidence>
<dbReference type="EMBL" id="JJPH01000120">
    <property type="protein sequence ID" value="KKG49030.1"/>
    <property type="molecule type" value="Genomic_DNA"/>
</dbReference>
<evidence type="ECO:0000313" key="8">
    <source>
        <dbReference type="Proteomes" id="UP000033878"/>
    </source>
</evidence>
<evidence type="ECO:0000313" key="5">
    <source>
        <dbReference type="EMBL" id="KKG49030.1"/>
    </source>
</evidence>
<dbReference type="GO" id="GO:0016740">
    <property type="term" value="F:transferase activity"/>
    <property type="evidence" value="ECO:0007669"/>
    <property type="project" value="UniProtKB-KW"/>
</dbReference>
<dbReference type="GeneID" id="93277620"/>
<organism evidence="4 9">
    <name type="scientific">Methanosarcina mazei</name>
    <name type="common">Methanosarcina frisia</name>
    <dbReference type="NCBI Taxonomy" id="2209"/>
    <lineage>
        <taxon>Archaea</taxon>
        <taxon>Methanobacteriati</taxon>
        <taxon>Methanobacteriota</taxon>
        <taxon>Stenosarchaea group</taxon>
        <taxon>Methanomicrobia</taxon>
        <taxon>Methanosarcinales</taxon>
        <taxon>Methanosarcinaceae</taxon>
        <taxon>Methanosarcina</taxon>
    </lineage>
</organism>
<accession>A0A0F8EVS7</accession>
<gene>
    <name evidence="2" type="ORF">DU35_08975</name>
    <name evidence="5" type="ORF">DU36_12530</name>
    <name evidence="6" type="ORF">DU38_07365</name>
    <name evidence="4" type="ORF">DU39_04705</name>
    <name evidence="3" type="ORF">DU41_10750</name>
    <name evidence="1" type="ORF">DU49_08120</name>
    <name evidence="7" type="ORF">DU60_03190</name>
</gene>
<name>A0A0F8EVS7_METMZ</name>
<evidence type="ECO:0000313" key="2">
    <source>
        <dbReference type="EMBL" id="KKG37586.1"/>
    </source>
</evidence>
<dbReference type="Proteomes" id="UP000034243">
    <property type="component" value="Unassembled WGS sequence"/>
</dbReference>
<dbReference type="Proteomes" id="UP000034195">
    <property type="component" value="Unassembled WGS sequence"/>
</dbReference>
<dbReference type="Proteomes" id="UP000034921">
    <property type="component" value="Unassembled WGS sequence"/>
</dbReference>
<evidence type="ECO:0000313" key="13">
    <source>
        <dbReference type="Proteomes" id="UP000034667"/>
    </source>
</evidence>
<evidence type="ECO:0000313" key="10">
    <source>
        <dbReference type="Proteomes" id="UP000034195"/>
    </source>
</evidence>
<dbReference type="Proteomes" id="UP000034667">
    <property type="component" value="Unassembled WGS sequence"/>
</dbReference>
<dbReference type="PATRIC" id="fig|2209.39.peg.1074"/>
<dbReference type="EMBL" id="JJPF01000055">
    <property type="protein sequence ID" value="KKG43896.1"/>
    <property type="molecule type" value="Genomic_DNA"/>
</dbReference>
<dbReference type="Proteomes" id="UP000034151">
    <property type="component" value="Unassembled WGS sequence"/>
</dbReference>
<evidence type="ECO:0000313" key="4">
    <source>
        <dbReference type="EMBL" id="KKG43896.1"/>
    </source>
</evidence>
<dbReference type="EMBL" id="JJPG01000064">
    <property type="protein sequence ID" value="KKG52757.1"/>
    <property type="molecule type" value="Genomic_DNA"/>
</dbReference>
<dbReference type="AlphaFoldDB" id="A0A0F8EVS7"/>
<evidence type="ECO:0000313" key="9">
    <source>
        <dbReference type="Proteomes" id="UP000034151"/>
    </source>
</evidence>
<dbReference type="Proteomes" id="UP000034577">
    <property type="component" value="Unassembled WGS sequence"/>
</dbReference>
<dbReference type="Proteomes" id="UP000033878">
    <property type="component" value="Unassembled WGS sequence"/>
</dbReference>
<proteinExistence type="predicted"/>
<evidence type="ECO:0000313" key="11">
    <source>
        <dbReference type="Proteomes" id="UP000034243"/>
    </source>
</evidence>
<reference evidence="8 9" key="1">
    <citation type="journal article" date="2015" name="ISME J.">
        <title>Genomic and phenotypic differentiation among Methanosarcina mazei populations from Columbia River sediment.</title>
        <authorList>
            <person name="Youngblut N.D."/>
            <person name="Wirth J.S."/>
            <person name="Henriksen J.R."/>
            <person name="Smith M."/>
            <person name="Simon H."/>
            <person name="Metcalf W.W."/>
            <person name="Whitaker R.J."/>
        </authorList>
    </citation>
    <scope>NUCLEOTIDE SEQUENCE [LARGE SCALE GENOMIC DNA]</scope>
    <source>
        <strain evidence="7 14">1.F.M.0.5</strain>
        <strain evidence="1 8">3.F.A.1A.3</strain>
        <strain evidence="2 12">3.F.A.2.12</strain>
        <strain evidence="3 13">3.F.A.2.3</strain>
        <strain evidence="4 9">3.F.A.2.5</strain>
        <strain evidence="6 10">3.F.A.2.6</strain>
        <strain evidence="5 11">3.F.A.2.7</strain>
    </source>
</reference>
<evidence type="ECO:0000313" key="12">
    <source>
        <dbReference type="Proteomes" id="UP000034577"/>
    </source>
</evidence>